<feature type="transmembrane region" description="Helical" evidence="4">
    <location>
        <begin position="102"/>
        <end position="125"/>
    </location>
</feature>
<keyword evidence="4" id="KW-1133">Transmembrane helix</keyword>
<dbReference type="InterPro" id="IPR039764">
    <property type="entry name" value="HABP4/SERBP1-like"/>
</dbReference>
<evidence type="ECO:0000256" key="2">
    <source>
        <dbReference type="ARBA" id="ARBA00022490"/>
    </source>
</evidence>
<dbReference type="InterPro" id="IPR019084">
    <property type="entry name" value="STM1-like_N"/>
</dbReference>
<evidence type="ECO:0000256" key="4">
    <source>
        <dbReference type="SAM" id="Phobius"/>
    </source>
</evidence>
<comment type="subcellular location">
    <subcellularLocation>
        <location evidence="1">Cytoplasm</location>
    </subcellularLocation>
</comment>
<dbReference type="PANTHER" id="PTHR12299:SF63">
    <property type="entry name" value="HYALURONAN_MRNA-BINDING PROTEIN DOMAIN-CONTAINING PROTEIN"/>
    <property type="match status" value="1"/>
</dbReference>
<evidence type="ECO:0000256" key="3">
    <source>
        <dbReference type="SAM" id="MobiDB-lite"/>
    </source>
</evidence>
<sequence length="274" mass="29496">MATLNPFDLLDDGAEDPSQIAVSIAADNPKKPAPVSAVSAKSSAPSRQLAQPGVMLHVAVDLVVETVDLAVVVVVTTVILEAVMVTVSPLRKQAFQSLSIRNVVYMAVLVVVVVDVVKLVTVNVLEGHSSVIVELAERVTSKAKKLVVEIGELQEKELLLCRLKKLLVLRLRSLLVMRLLLMLTRRTLLKWRSRKSLKKRVRIRTNAKKAVNINEFLKPGEGENYYRGGGRGGRGRGRGGRDGEGASGGGFDGYRSEAAPAIGDTAQFPSLGGK</sequence>
<protein>
    <recommendedName>
        <fullName evidence="5">STM1-like N-terminal domain-containing protein</fullName>
    </recommendedName>
</protein>
<gene>
    <name evidence="6" type="ORF">HID58_070381</name>
</gene>
<comment type="caution">
    <text evidence="6">The sequence shown here is derived from an EMBL/GenBank/DDBJ whole genome shotgun (WGS) entry which is preliminary data.</text>
</comment>
<dbReference type="PANTHER" id="PTHR12299">
    <property type="entry name" value="HYALURONIC ACID-BINDING PROTEIN 4"/>
    <property type="match status" value="1"/>
</dbReference>
<evidence type="ECO:0000313" key="6">
    <source>
        <dbReference type="EMBL" id="KAH0873019.1"/>
    </source>
</evidence>
<keyword evidence="7" id="KW-1185">Reference proteome</keyword>
<keyword evidence="4" id="KW-0472">Membrane</keyword>
<organism evidence="6 7">
    <name type="scientific">Brassica napus</name>
    <name type="common">Rape</name>
    <dbReference type="NCBI Taxonomy" id="3708"/>
    <lineage>
        <taxon>Eukaryota</taxon>
        <taxon>Viridiplantae</taxon>
        <taxon>Streptophyta</taxon>
        <taxon>Embryophyta</taxon>
        <taxon>Tracheophyta</taxon>
        <taxon>Spermatophyta</taxon>
        <taxon>Magnoliopsida</taxon>
        <taxon>eudicotyledons</taxon>
        <taxon>Gunneridae</taxon>
        <taxon>Pentapetalae</taxon>
        <taxon>rosids</taxon>
        <taxon>malvids</taxon>
        <taxon>Brassicales</taxon>
        <taxon>Brassicaceae</taxon>
        <taxon>Brassiceae</taxon>
        <taxon>Brassica</taxon>
    </lineage>
</organism>
<name>A0ABQ7YYJ9_BRANA</name>
<keyword evidence="2" id="KW-0963">Cytoplasm</keyword>
<feature type="domain" description="STM1-like N-terminal" evidence="5">
    <location>
        <begin position="1"/>
        <end position="49"/>
    </location>
</feature>
<evidence type="ECO:0000313" key="7">
    <source>
        <dbReference type="Proteomes" id="UP000824890"/>
    </source>
</evidence>
<feature type="region of interest" description="Disordered" evidence="3">
    <location>
        <begin position="227"/>
        <end position="274"/>
    </location>
</feature>
<proteinExistence type="predicted"/>
<reference evidence="6 7" key="1">
    <citation type="submission" date="2021-05" db="EMBL/GenBank/DDBJ databases">
        <title>Genome Assembly of Synthetic Allotetraploid Brassica napus Reveals Homoeologous Exchanges between Subgenomes.</title>
        <authorList>
            <person name="Davis J.T."/>
        </authorList>
    </citation>
    <scope>NUCLEOTIDE SEQUENCE [LARGE SCALE GENOMIC DNA]</scope>
    <source>
        <strain evidence="7">cv. Da-Ae</strain>
        <tissue evidence="6">Seedling</tissue>
    </source>
</reference>
<evidence type="ECO:0000259" key="5">
    <source>
        <dbReference type="Pfam" id="PF09598"/>
    </source>
</evidence>
<feature type="transmembrane region" description="Helical" evidence="4">
    <location>
        <begin position="69"/>
        <end position="90"/>
    </location>
</feature>
<dbReference type="EMBL" id="JAGKQM010000016">
    <property type="protein sequence ID" value="KAH0873019.1"/>
    <property type="molecule type" value="Genomic_DNA"/>
</dbReference>
<dbReference type="Pfam" id="PF09598">
    <property type="entry name" value="Stm1_N"/>
    <property type="match status" value="1"/>
</dbReference>
<accession>A0ABQ7YYJ9</accession>
<dbReference type="Proteomes" id="UP000824890">
    <property type="component" value="Unassembled WGS sequence"/>
</dbReference>
<evidence type="ECO:0000256" key="1">
    <source>
        <dbReference type="ARBA" id="ARBA00004496"/>
    </source>
</evidence>
<keyword evidence="4" id="KW-0812">Transmembrane</keyword>